<dbReference type="Pfam" id="PF22624">
    <property type="entry name" value="AASDHPPT_N"/>
    <property type="match status" value="1"/>
</dbReference>
<dbReference type="PANTHER" id="PTHR12215:SF10">
    <property type="entry name" value="L-AMINOADIPATE-SEMIALDEHYDE DEHYDROGENASE-PHOSPHOPANTETHEINYL TRANSFERASE"/>
    <property type="match status" value="1"/>
</dbReference>
<dbReference type="GO" id="GO:0005829">
    <property type="term" value="C:cytosol"/>
    <property type="evidence" value="ECO:0007669"/>
    <property type="project" value="TreeGrafter"/>
</dbReference>
<feature type="domain" description="4'-phosphopantetheinyl transferase" evidence="3">
    <location>
        <begin position="125"/>
        <end position="213"/>
    </location>
</feature>
<evidence type="ECO:0000259" key="3">
    <source>
        <dbReference type="Pfam" id="PF01648"/>
    </source>
</evidence>
<evidence type="ECO:0000313" key="6">
    <source>
        <dbReference type="Proteomes" id="UP000240708"/>
    </source>
</evidence>
<evidence type="ECO:0000256" key="1">
    <source>
        <dbReference type="ARBA" id="ARBA00010990"/>
    </source>
</evidence>
<keyword evidence="6" id="KW-1185">Reference proteome</keyword>
<sequence>MKTPNWKNELPIKPISKNQVDICRGPLSLSEKERDLFLEILSPEEKEKAFRFHFEKDRTAYIASRGMLRLFLSHYMEEKPESIQFEYNDFGKPFLKNGIYDKKLHFNLAHAGNLVLFAFTSDQEIGIDVEFIREDFSIDTIVNNYFCSQEIQEIQKLDPSAAFTLFFKFWARKEAILKAMGKGLSFPLEKCNVSLVRGLDFSRVILTDTQEVDKVWYVMDLLYEDKYTAALALKKPEVELSFWDFPMGM</sequence>
<evidence type="ECO:0000313" key="5">
    <source>
        <dbReference type="EMBL" id="PSL03301.1"/>
    </source>
</evidence>
<dbReference type="InterPro" id="IPR037143">
    <property type="entry name" value="4-PPantetheinyl_Trfase_dom_sf"/>
</dbReference>
<dbReference type="InterPro" id="IPR055066">
    <property type="entry name" value="AASDHPPT_N"/>
</dbReference>
<accession>A0A2P8E1E4</accession>
<gene>
    <name evidence="5" type="ORF">CLV48_10719</name>
</gene>
<dbReference type="PANTHER" id="PTHR12215">
    <property type="entry name" value="PHOSPHOPANTETHEINE TRANSFERASE"/>
    <property type="match status" value="1"/>
</dbReference>
<organism evidence="5 6">
    <name type="scientific">Cecembia rubra</name>
    <dbReference type="NCBI Taxonomy" id="1485585"/>
    <lineage>
        <taxon>Bacteria</taxon>
        <taxon>Pseudomonadati</taxon>
        <taxon>Bacteroidota</taxon>
        <taxon>Cytophagia</taxon>
        <taxon>Cytophagales</taxon>
        <taxon>Cyclobacteriaceae</taxon>
        <taxon>Cecembia</taxon>
    </lineage>
</organism>
<dbReference type="EMBL" id="PYGF01000007">
    <property type="protein sequence ID" value="PSL03301.1"/>
    <property type="molecule type" value="Genomic_DNA"/>
</dbReference>
<feature type="domain" description="4'-phosphopantetheinyl transferase N-terminal" evidence="4">
    <location>
        <begin position="31"/>
        <end position="118"/>
    </location>
</feature>
<dbReference type="GO" id="GO:0008897">
    <property type="term" value="F:holo-[acyl-carrier-protein] synthase activity"/>
    <property type="evidence" value="ECO:0007669"/>
    <property type="project" value="InterPro"/>
</dbReference>
<dbReference type="GO" id="GO:0000287">
    <property type="term" value="F:magnesium ion binding"/>
    <property type="evidence" value="ECO:0007669"/>
    <property type="project" value="InterPro"/>
</dbReference>
<dbReference type="GO" id="GO:0019878">
    <property type="term" value="P:lysine biosynthetic process via aminoadipic acid"/>
    <property type="evidence" value="ECO:0007669"/>
    <property type="project" value="TreeGrafter"/>
</dbReference>
<dbReference type="OrthoDB" id="9808281at2"/>
<comment type="similarity">
    <text evidence="1">Belongs to the P-Pant transferase superfamily. Gsp/Sfp/HetI/AcpT family.</text>
</comment>
<keyword evidence="2 5" id="KW-0808">Transferase</keyword>
<name>A0A2P8E1E4_9BACT</name>
<evidence type="ECO:0000259" key="4">
    <source>
        <dbReference type="Pfam" id="PF22624"/>
    </source>
</evidence>
<dbReference type="InterPro" id="IPR008278">
    <property type="entry name" value="4-PPantetheinyl_Trfase_dom"/>
</dbReference>
<dbReference type="Pfam" id="PF01648">
    <property type="entry name" value="ACPS"/>
    <property type="match status" value="1"/>
</dbReference>
<proteinExistence type="inferred from homology"/>
<evidence type="ECO:0000256" key="2">
    <source>
        <dbReference type="ARBA" id="ARBA00022679"/>
    </source>
</evidence>
<dbReference type="SUPFAM" id="SSF56214">
    <property type="entry name" value="4'-phosphopantetheinyl transferase"/>
    <property type="match status" value="2"/>
</dbReference>
<dbReference type="InterPro" id="IPR050559">
    <property type="entry name" value="P-Pant_transferase_sf"/>
</dbReference>
<reference evidence="5 6" key="1">
    <citation type="submission" date="2018-03" db="EMBL/GenBank/DDBJ databases">
        <title>Genomic Encyclopedia of Archaeal and Bacterial Type Strains, Phase II (KMG-II): from individual species to whole genera.</title>
        <authorList>
            <person name="Goeker M."/>
        </authorList>
    </citation>
    <scope>NUCLEOTIDE SEQUENCE [LARGE SCALE GENOMIC DNA]</scope>
    <source>
        <strain evidence="5 6">DSM 28057</strain>
    </source>
</reference>
<dbReference type="RefSeq" id="WP_106567692.1">
    <property type="nucleotide sequence ID" value="NZ_PYGF01000007.1"/>
</dbReference>
<dbReference type="Proteomes" id="UP000240708">
    <property type="component" value="Unassembled WGS sequence"/>
</dbReference>
<dbReference type="AlphaFoldDB" id="A0A2P8E1E4"/>
<protein>
    <submittedName>
        <fullName evidence="5">4'-phosphopantetheinyl transferase</fullName>
    </submittedName>
</protein>
<comment type="caution">
    <text evidence="5">The sequence shown here is derived from an EMBL/GenBank/DDBJ whole genome shotgun (WGS) entry which is preliminary data.</text>
</comment>
<dbReference type="Gene3D" id="3.90.470.20">
    <property type="entry name" value="4'-phosphopantetheinyl transferase domain"/>
    <property type="match status" value="2"/>
</dbReference>